<dbReference type="Proteomes" id="UP000030717">
    <property type="component" value="Segment"/>
</dbReference>
<dbReference type="KEGG" id="vg:26636298"/>
<proteinExistence type="predicted"/>
<organism evidence="1 2">
    <name type="scientific">Escherichia phage vB_EcoM_VR25</name>
    <dbReference type="NCBI Taxonomy" id="1567028"/>
    <lineage>
        <taxon>Viruses</taxon>
        <taxon>Duplodnaviria</taxon>
        <taxon>Heunggongvirae</taxon>
        <taxon>Uroviricota</taxon>
        <taxon>Caudoviricetes</taxon>
        <taxon>Pantevenvirales</taxon>
        <taxon>Straboviridae</taxon>
        <taxon>Tevenvirinae</taxon>
        <taxon>Gaprivervirus</taxon>
        <taxon>Gaprivervirus vr25</taxon>
    </lineage>
</organism>
<evidence type="ECO:0000313" key="1">
    <source>
        <dbReference type="EMBL" id="AIZ02480.1"/>
    </source>
</evidence>
<accession>A0A0A7HG30</accession>
<dbReference type="RefSeq" id="YP_009209878.1">
    <property type="nucleotide sequence ID" value="NC_028925.1"/>
</dbReference>
<dbReference type="EMBL" id="KP007361">
    <property type="protein sequence ID" value="AIZ02480.1"/>
    <property type="molecule type" value="Genomic_DNA"/>
</dbReference>
<name>A0A0A7HG30_9CAUD</name>
<sequence>MSIANELIKVLNEAKANQLEVNLQEVSDGIKVTISGDGVPGTTEVCDTLEEVVSFVKRWTYLYGPI</sequence>
<dbReference type="GeneID" id="26636298"/>
<reference evidence="1 2" key="1">
    <citation type="submission" date="2014-10" db="EMBL/GenBank/DDBJ databases">
        <title>VR bacteriophages - a small but diverse group of low-temperature viruses.</title>
        <authorList>
            <person name="Kaliniene L."/>
            <person name="Meskys R."/>
            <person name="Simoliunas E."/>
            <person name="Zajanckauskaite A."/>
            <person name="Truncaite L."/>
        </authorList>
    </citation>
    <scope>NUCLEOTIDE SEQUENCE [LARGE SCALE GENOMIC DNA]</scope>
</reference>
<gene>
    <name evidence="1" type="ORF">VR25_136</name>
</gene>
<evidence type="ECO:0000313" key="2">
    <source>
        <dbReference type="Proteomes" id="UP000030717"/>
    </source>
</evidence>
<protein>
    <submittedName>
        <fullName evidence="1">Uncharacterized protein</fullName>
    </submittedName>
</protein>
<keyword evidence="2" id="KW-1185">Reference proteome</keyword>